<dbReference type="RefSeq" id="WP_250752326.1">
    <property type="nucleotide sequence ID" value="NZ_CP098401.1"/>
</dbReference>
<dbReference type="InterPro" id="IPR040079">
    <property type="entry name" value="Glutathione_S-Trfase"/>
</dbReference>
<dbReference type="Proteomes" id="UP001055580">
    <property type="component" value="Chromosome"/>
</dbReference>
<protein>
    <submittedName>
        <fullName evidence="3">Glutathione S-transferase C-terminal domain-containing protein</fullName>
    </submittedName>
</protein>
<feature type="domain" description="GST C-terminal" evidence="2">
    <location>
        <begin position="84"/>
        <end position="195"/>
    </location>
</feature>
<feature type="domain" description="GST N-terminal" evidence="1">
    <location>
        <begin position="1"/>
        <end position="81"/>
    </location>
</feature>
<dbReference type="InterPro" id="IPR004045">
    <property type="entry name" value="Glutathione_S-Trfase_N"/>
</dbReference>
<dbReference type="Pfam" id="PF13409">
    <property type="entry name" value="GST_N_2"/>
    <property type="match status" value="1"/>
</dbReference>
<keyword evidence="4" id="KW-1185">Reference proteome</keyword>
<gene>
    <name evidence="3" type="ORF">M9980_00605</name>
</gene>
<dbReference type="Gene3D" id="3.40.30.10">
    <property type="entry name" value="Glutaredoxin"/>
    <property type="match status" value="1"/>
</dbReference>
<dbReference type="InterPro" id="IPR010987">
    <property type="entry name" value="Glutathione-S-Trfase_C-like"/>
</dbReference>
<dbReference type="SUPFAM" id="SSF47616">
    <property type="entry name" value="GST C-terminal domain-like"/>
    <property type="match status" value="1"/>
</dbReference>
<evidence type="ECO:0000259" key="2">
    <source>
        <dbReference type="PROSITE" id="PS50405"/>
    </source>
</evidence>
<dbReference type="SUPFAM" id="SSF52833">
    <property type="entry name" value="Thioredoxin-like"/>
    <property type="match status" value="1"/>
</dbReference>
<dbReference type="CDD" id="cd03188">
    <property type="entry name" value="GST_C_Beta"/>
    <property type="match status" value="1"/>
</dbReference>
<dbReference type="CDD" id="cd03057">
    <property type="entry name" value="GST_N_Beta"/>
    <property type="match status" value="1"/>
</dbReference>
<proteinExistence type="predicted"/>
<evidence type="ECO:0000259" key="1">
    <source>
        <dbReference type="PROSITE" id="PS50404"/>
    </source>
</evidence>
<dbReference type="SFLD" id="SFLDG01150">
    <property type="entry name" value="Main.1:_Beta-like"/>
    <property type="match status" value="1"/>
</dbReference>
<evidence type="ECO:0000313" key="4">
    <source>
        <dbReference type="Proteomes" id="UP001055580"/>
    </source>
</evidence>
<reference evidence="3" key="1">
    <citation type="submission" date="2022-05" db="EMBL/GenBank/DDBJ databases">
        <title>Sphingomonas sp. strain RMG20 Genome sequencing and assembly.</title>
        <authorList>
            <person name="Kim I."/>
        </authorList>
    </citation>
    <scope>NUCLEOTIDE SEQUENCE</scope>
    <source>
        <strain evidence="3">RMG20</strain>
    </source>
</reference>
<dbReference type="SFLD" id="SFLDS00019">
    <property type="entry name" value="Glutathione_Transferase_(cytos"/>
    <property type="match status" value="1"/>
</dbReference>
<accession>A0ABY4TUX3</accession>
<dbReference type="PANTHER" id="PTHR44051">
    <property type="entry name" value="GLUTATHIONE S-TRANSFERASE-RELATED"/>
    <property type="match status" value="1"/>
</dbReference>
<name>A0ABY4TUX3_9SPHN</name>
<dbReference type="PROSITE" id="PS50404">
    <property type="entry name" value="GST_NTER"/>
    <property type="match status" value="1"/>
</dbReference>
<dbReference type="PROSITE" id="PS50405">
    <property type="entry name" value="GST_CTER"/>
    <property type="match status" value="1"/>
</dbReference>
<evidence type="ECO:0000313" key="3">
    <source>
        <dbReference type="EMBL" id="URW75774.1"/>
    </source>
</evidence>
<sequence>MKLYYSPGACSLADHIALHEGGFAFEHEKVDLKTKRTETGADFAAINPKGYVPALVLDSGETVTENIAILSWIAAEKPDLAPGGAMGHTRLLETLAYISTEVHKSFKPFFTPGASDADKAKAGEQVTKRLQLIADHFDGDYLFGDRFSVADAYLFVMLMWAQKNGVTIPDPLPAFAERMKARAGVRTALEHEGLS</sequence>
<dbReference type="SFLD" id="SFLDG00358">
    <property type="entry name" value="Main_(cytGST)"/>
    <property type="match status" value="1"/>
</dbReference>
<dbReference type="InterPro" id="IPR036249">
    <property type="entry name" value="Thioredoxin-like_sf"/>
</dbReference>
<dbReference type="Gene3D" id="1.20.1050.10">
    <property type="match status" value="1"/>
</dbReference>
<dbReference type="PANTHER" id="PTHR44051:SF8">
    <property type="entry name" value="GLUTATHIONE S-TRANSFERASE GSTA"/>
    <property type="match status" value="1"/>
</dbReference>
<organism evidence="3 4">
    <name type="scientific">Sphingomonas donggukensis</name>
    <dbReference type="NCBI Taxonomy" id="2949093"/>
    <lineage>
        <taxon>Bacteria</taxon>
        <taxon>Pseudomonadati</taxon>
        <taxon>Pseudomonadota</taxon>
        <taxon>Alphaproteobacteria</taxon>
        <taxon>Sphingomonadales</taxon>
        <taxon>Sphingomonadaceae</taxon>
        <taxon>Sphingomonas</taxon>
    </lineage>
</organism>
<dbReference type="InterPro" id="IPR036282">
    <property type="entry name" value="Glutathione-S-Trfase_C_sf"/>
</dbReference>
<dbReference type="EMBL" id="CP098401">
    <property type="protein sequence ID" value="URW75774.1"/>
    <property type="molecule type" value="Genomic_DNA"/>
</dbReference>
<dbReference type="Pfam" id="PF13410">
    <property type="entry name" value="GST_C_2"/>
    <property type="match status" value="1"/>
</dbReference>